<feature type="chain" id="PRO_5014773227" description="EfeO-type cupredoxin-like domain-containing protein" evidence="1">
    <location>
        <begin position="26"/>
        <end position="263"/>
    </location>
</feature>
<comment type="caution">
    <text evidence="2">The sequence shown here is derived from an EMBL/GenBank/DDBJ whole genome shotgun (WGS) entry which is preliminary data.</text>
</comment>
<dbReference type="Proteomes" id="UP000229385">
    <property type="component" value="Unassembled WGS sequence"/>
</dbReference>
<evidence type="ECO:0000313" key="3">
    <source>
        <dbReference type="Proteomes" id="UP000229385"/>
    </source>
</evidence>
<feature type="signal peptide" evidence="1">
    <location>
        <begin position="1"/>
        <end position="25"/>
    </location>
</feature>
<name>A0A2M7XCS7_9BACT</name>
<proteinExistence type="predicted"/>
<dbReference type="Gene3D" id="2.60.40.420">
    <property type="entry name" value="Cupredoxins - blue copper proteins"/>
    <property type="match status" value="1"/>
</dbReference>
<dbReference type="PANTHER" id="PTHR36507:SF1">
    <property type="entry name" value="BLL1555 PROTEIN"/>
    <property type="match status" value="1"/>
</dbReference>
<evidence type="ECO:0008006" key="4">
    <source>
        <dbReference type="Google" id="ProtNLM"/>
    </source>
</evidence>
<keyword evidence="1" id="KW-0732">Signal</keyword>
<organism evidence="2 3">
    <name type="scientific">Candidatus Uhrbacteria bacterium CG_4_9_14_3_um_filter_50_9</name>
    <dbReference type="NCBI Taxonomy" id="1975035"/>
    <lineage>
        <taxon>Bacteria</taxon>
        <taxon>Candidatus Uhriibacteriota</taxon>
    </lineage>
</organism>
<evidence type="ECO:0000256" key="1">
    <source>
        <dbReference type="SAM" id="SignalP"/>
    </source>
</evidence>
<accession>A0A2M7XCS7</accession>
<evidence type="ECO:0000313" key="2">
    <source>
        <dbReference type="EMBL" id="PJA45690.1"/>
    </source>
</evidence>
<protein>
    <recommendedName>
        <fullName evidence="4">EfeO-type cupredoxin-like domain-containing protein</fullName>
    </recommendedName>
</protein>
<dbReference type="InterPro" id="IPR052721">
    <property type="entry name" value="ET_Amicyanin"/>
</dbReference>
<dbReference type="AlphaFoldDB" id="A0A2M7XCS7"/>
<dbReference type="PANTHER" id="PTHR36507">
    <property type="entry name" value="BLL1555 PROTEIN"/>
    <property type="match status" value="1"/>
</dbReference>
<gene>
    <name evidence="2" type="ORF">CO174_01890</name>
</gene>
<dbReference type="EMBL" id="PFWU01000024">
    <property type="protein sequence ID" value="PJA45690.1"/>
    <property type="molecule type" value="Genomic_DNA"/>
</dbReference>
<dbReference type="SUPFAM" id="SSF49503">
    <property type="entry name" value="Cupredoxins"/>
    <property type="match status" value="1"/>
</dbReference>
<sequence>MTKTLSTLWILIPALFFLAALPTYAAGAEDIKPGDLIRGETHSAVYYYGEDGFRYVFPNDKTYFTWYDNFDDVVWLTDGDLATIQIGGNTTYKPGVRMIKITTDPTVYVVSSQGELRAILSEEVAEELYGPTWNTMIDDVPDEIFSNYSLGSELEFASQFNPESEEAGAYSIGSDKKLQIAVEVIITEEGYDSATITIEPGRAVRWINNGTENHSATEWDRAWGSGTLEPGEHFTHYFTETGTWHYYSTYDNQEDMTGAIIVE</sequence>
<dbReference type="InterPro" id="IPR008972">
    <property type="entry name" value="Cupredoxin"/>
</dbReference>
<reference evidence="3" key="1">
    <citation type="submission" date="2017-09" db="EMBL/GenBank/DDBJ databases">
        <title>Depth-based differentiation of microbial function through sediment-hosted aquifers and enrichment of novel symbionts in the deep terrestrial subsurface.</title>
        <authorList>
            <person name="Probst A.J."/>
            <person name="Ladd B."/>
            <person name="Jarett J.K."/>
            <person name="Geller-Mcgrath D.E."/>
            <person name="Sieber C.M.K."/>
            <person name="Emerson J.B."/>
            <person name="Anantharaman K."/>
            <person name="Thomas B.C."/>
            <person name="Malmstrom R."/>
            <person name="Stieglmeier M."/>
            <person name="Klingl A."/>
            <person name="Woyke T."/>
            <person name="Ryan C.M."/>
            <person name="Banfield J.F."/>
        </authorList>
    </citation>
    <scope>NUCLEOTIDE SEQUENCE [LARGE SCALE GENOMIC DNA]</scope>
</reference>